<evidence type="ECO:0000256" key="4">
    <source>
        <dbReference type="ARBA" id="ARBA00022695"/>
    </source>
</evidence>
<keyword evidence="6" id="KW-0239">DNA-directed DNA polymerase</keyword>
<proteinExistence type="inferred from homology"/>
<dbReference type="GO" id="GO:0003887">
    <property type="term" value="F:DNA-directed DNA polymerase activity"/>
    <property type="evidence" value="ECO:0007669"/>
    <property type="project" value="UniProtKB-KW"/>
</dbReference>
<keyword evidence="5" id="KW-0235">DNA replication</keyword>
<keyword evidence="12" id="KW-1185">Reference proteome</keyword>
<reference evidence="11 12" key="1">
    <citation type="submission" date="2019-07" db="EMBL/GenBank/DDBJ databases">
        <authorList>
            <person name="Cremers G."/>
        </authorList>
    </citation>
    <scope>NUCLEOTIDE SEQUENCE [LARGE SCALE GENOMIC DNA]</scope>
</reference>
<evidence type="ECO:0000256" key="8">
    <source>
        <dbReference type="ARBA" id="ARBA00049244"/>
    </source>
</evidence>
<evidence type="ECO:0000256" key="6">
    <source>
        <dbReference type="ARBA" id="ARBA00022932"/>
    </source>
</evidence>
<dbReference type="Gene3D" id="1.10.8.60">
    <property type="match status" value="1"/>
</dbReference>
<evidence type="ECO:0000259" key="10">
    <source>
        <dbReference type="Pfam" id="PF21694"/>
    </source>
</evidence>
<dbReference type="GO" id="GO:0006261">
    <property type="term" value="P:DNA-templated DNA replication"/>
    <property type="evidence" value="ECO:0007669"/>
    <property type="project" value="TreeGrafter"/>
</dbReference>
<dbReference type="InterPro" id="IPR010372">
    <property type="entry name" value="DNA_pol3_delta_N"/>
</dbReference>
<accession>A0A564ZHC1</accession>
<gene>
    <name evidence="11" type="ORF">MELA_00307</name>
</gene>
<dbReference type="InterPro" id="IPR048466">
    <property type="entry name" value="DNA_pol3_delta-like_C"/>
</dbReference>
<dbReference type="Pfam" id="PF21694">
    <property type="entry name" value="DNA_pol3_delta_C"/>
    <property type="match status" value="1"/>
</dbReference>
<feature type="domain" description="DNA polymerase III delta N-terminal" evidence="9">
    <location>
        <begin position="24"/>
        <end position="138"/>
    </location>
</feature>
<comment type="similarity">
    <text evidence="7">Belongs to the DNA polymerase HolA subunit family.</text>
</comment>
<feature type="domain" description="DNA polymerase III delta subunit-like C-terminal" evidence="10">
    <location>
        <begin position="214"/>
        <end position="325"/>
    </location>
</feature>
<dbReference type="PANTHER" id="PTHR34388:SF1">
    <property type="entry name" value="DNA POLYMERASE III SUBUNIT DELTA"/>
    <property type="match status" value="1"/>
</dbReference>
<evidence type="ECO:0000313" key="12">
    <source>
        <dbReference type="Proteomes" id="UP000334340"/>
    </source>
</evidence>
<dbReference type="Gene3D" id="3.40.50.300">
    <property type="entry name" value="P-loop containing nucleotide triphosphate hydrolases"/>
    <property type="match status" value="1"/>
</dbReference>
<evidence type="ECO:0000259" key="9">
    <source>
        <dbReference type="Pfam" id="PF06144"/>
    </source>
</evidence>
<dbReference type="AlphaFoldDB" id="A0A564ZHC1"/>
<evidence type="ECO:0000256" key="2">
    <source>
        <dbReference type="ARBA" id="ARBA00017703"/>
    </source>
</evidence>
<protein>
    <recommendedName>
        <fullName evidence="2">DNA polymerase III subunit delta</fullName>
        <ecNumber evidence="1">2.7.7.7</ecNumber>
    </recommendedName>
</protein>
<dbReference type="EC" id="2.7.7.7" evidence="1"/>
<keyword evidence="3 11" id="KW-0808">Transferase</keyword>
<dbReference type="SUPFAM" id="SSF48019">
    <property type="entry name" value="post-AAA+ oligomerization domain-like"/>
    <property type="match status" value="1"/>
</dbReference>
<comment type="catalytic activity">
    <reaction evidence="8">
        <text>DNA(n) + a 2'-deoxyribonucleoside 5'-triphosphate = DNA(n+1) + diphosphate</text>
        <dbReference type="Rhea" id="RHEA:22508"/>
        <dbReference type="Rhea" id="RHEA-COMP:17339"/>
        <dbReference type="Rhea" id="RHEA-COMP:17340"/>
        <dbReference type="ChEBI" id="CHEBI:33019"/>
        <dbReference type="ChEBI" id="CHEBI:61560"/>
        <dbReference type="ChEBI" id="CHEBI:173112"/>
        <dbReference type="EC" id="2.7.7.7"/>
    </reaction>
</comment>
<evidence type="ECO:0000313" key="11">
    <source>
        <dbReference type="EMBL" id="VUZ83948.1"/>
    </source>
</evidence>
<dbReference type="GO" id="GO:0003677">
    <property type="term" value="F:DNA binding"/>
    <property type="evidence" value="ECO:0007669"/>
    <property type="project" value="InterPro"/>
</dbReference>
<evidence type="ECO:0000256" key="5">
    <source>
        <dbReference type="ARBA" id="ARBA00022705"/>
    </source>
</evidence>
<organism evidence="11 12">
    <name type="scientific">Candidatus Methylomirabilis lanthanidiphila</name>
    <dbReference type="NCBI Taxonomy" id="2211376"/>
    <lineage>
        <taxon>Bacteria</taxon>
        <taxon>Candidatus Methylomirabilota</taxon>
        <taxon>Candidatus Methylomirabilia</taxon>
        <taxon>Candidatus Methylomirabilales</taxon>
        <taxon>Candidatus Methylomirabilaceae</taxon>
        <taxon>Candidatus Methylomirabilis</taxon>
    </lineage>
</organism>
<dbReference type="PANTHER" id="PTHR34388">
    <property type="entry name" value="DNA POLYMERASE III SUBUNIT DELTA"/>
    <property type="match status" value="1"/>
</dbReference>
<evidence type="ECO:0000256" key="1">
    <source>
        <dbReference type="ARBA" id="ARBA00012417"/>
    </source>
</evidence>
<dbReference type="NCBIfam" id="TIGR01128">
    <property type="entry name" value="holA"/>
    <property type="match status" value="1"/>
</dbReference>
<dbReference type="InterPro" id="IPR008921">
    <property type="entry name" value="DNA_pol3_clamp-load_cplx_C"/>
</dbReference>
<dbReference type="Gene3D" id="1.20.272.10">
    <property type="match status" value="1"/>
</dbReference>
<dbReference type="EMBL" id="CABIKM010000004">
    <property type="protein sequence ID" value="VUZ83948.1"/>
    <property type="molecule type" value="Genomic_DNA"/>
</dbReference>
<dbReference type="InterPro" id="IPR027417">
    <property type="entry name" value="P-loop_NTPase"/>
</dbReference>
<keyword evidence="4 11" id="KW-0548">Nucleotidyltransferase</keyword>
<dbReference type="GO" id="GO:0009360">
    <property type="term" value="C:DNA polymerase III complex"/>
    <property type="evidence" value="ECO:0007669"/>
    <property type="project" value="InterPro"/>
</dbReference>
<dbReference type="Proteomes" id="UP000334340">
    <property type="component" value="Unassembled WGS sequence"/>
</dbReference>
<dbReference type="SUPFAM" id="SSF52540">
    <property type="entry name" value="P-loop containing nucleoside triphosphate hydrolases"/>
    <property type="match status" value="1"/>
</dbReference>
<dbReference type="InterPro" id="IPR005790">
    <property type="entry name" value="DNA_polIII_delta"/>
</dbReference>
<dbReference type="Pfam" id="PF06144">
    <property type="entry name" value="DNA_pol3_delta"/>
    <property type="match status" value="1"/>
</dbReference>
<evidence type="ECO:0000256" key="7">
    <source>
        <dbReference type="ARBA" id="ARBA00034754"/>
    </source>
</evidence>
<name>A0A564ZHC1_9BACT</name>
<evidence type="ECO:0000256" key="3">
    <source>
        <dbReference type="ARBA" id="ARBA00022679"/>
    </source>
</evidence>
<sequence>MGRWVKKSHSVADQVRRGEVASVYCLYGEEEYRREQELNQLLDALLMEGVRELNLDQIRPGETGTGSILGSARTLPFLASRRVVLVRGIEELSREQQEELLAYLNDPCPTSCLVLTARRLDLRTRLAAALQKKGVLLRFDRLETDSLKESLTAAARERGVRLRSEAVSLLIALVGDDFRQLIYNVEKLALFVGEREEIGAKDVEALVGETRVRSIFQLTDAVSSKSLDVALRCLTSLLESGEEPLAVIGMLGRQIRLLVRAKALREQSIPVSRMTHELNLPPRVTAALAEQSASRSWRELSGALQSLSETDLAIKTGRAAAPVLLTGLVWDLCRA</sequence>